<dbReference type="Proteomes" id="UP001447374">
    <property type="component" value="Unassembled WGS sequence"/>
</dbReference>
<gene>
    <name evidence="8" type="primary">adrA</name>
    <name evidence="8" type="synonym">dgcC</name>
    <name evidence="8" type="ORF">ABQG75_13335</name>
</gene>
<evidence type="ECO:0000256" key="5">
    <source>
        <dbReference type="ARBA" id="ARBA00034247"/>
    </source>
</evidence>
<dbReference type="PANTHER" id="PTHR45138:SF24">
    <property type="entry name" value="DIGUANYLATE CYCLASE DGCC-RELATED"/>
    <property type="match status" value="1"/>
</dbReference>
<organism evidence="8 9">
    <name type="scientific">Franconibacter daqui</name>
    <dbReference type="NCBI Taxonomy" id="2047724"/>
    <lineage>
        <taxon>Bacteria</taxon>
        <taxon>Pseudomonadati</taxon>
        <taxon>Pseudomonadota</taxon>
        <taxon>Gammaproteobacteria</taxon>
        <taxon>Enterobacterales</taxon>
        <taxon>Enterobacteriaceae</taxon>
        <taxon>Franconibacter</taxon>
    </lineage>
</organism>
<feature type="transmembrane region" description="Helical" evidence="6">
    <location>
        <begin position="104"/>
        <end position="125"/>
    </location>
</feature>
<keyword evidence="6" id="KW-0472">Membrane</keyword>
<feature type="transmembrane region" description="Helical" evidence="6">
    <location>
        <begin position="62"/>
        <end position="83"/>
    </location>
</feature>
<dbReference type="InterPro" id="IPR007894">
    <property type="entry name" value="MASE2"/>
</dbReference>
<dbReference type="PROSITE" id="PS50887">
    <property type="entry name" value="GGDEF"/>
    <property type="match status" value="1"/>
</dbReference>
<feature type="transmembrane region" description="Helical" evidence="6">
    <location>
        <begin position="137"/>
        <end position="158"/>
    </location>
</feature>
<dbReference type="PANTHER" id="PTHR45138">
    <property type="entry name" value="REGULATORY COMPONENTS OF SENSORY TRANSDUCTION SYSTEM"/>
    <property type="match status" value="1"/>
</dbReference>
<evidence type="ECO:0000313" key="9">
    <source>
        <dbReference type="Proteomes" id="UP001447374"/>
    </source>
</evidence>
<keyword evidence="6" id="KW-0812">Transmembrane</keyword>
<accession>A0ABV1PPH3</accession>
<feature type="transmembrane region" description="Helical" evidence="6">
    <location>
        <begin position="170"/>
        <end position="188"/>
    </location>
</feature>
<comment type="cofactor">
    <cofactor evidence="1">
        <name>Mg(2+)</name>
        <dbReference type="ChEBI" id="CHEBI:18420"/>
    </cofactor>
</comment>
<dbReference type="Gene3D" id="3.30.70.270">
    <property type="match status" value="1"/>
</dbReference>
<name>A0ABV1PPH3_9ENTR</name>
<comment type="caution">
    <text evidence="8">The sequence shown here is derived from an EMBL/GenBank/DDBJ whole genome shotgun (WGS) entry which is preliminary data.</text>
</comment>
<dbReference type="RefSeq" id="WP_024555681.1">
    <property type="nucleotide sequence ID" value="NZ_BMKJ01000001.1"/>
</dbReference>
<keyword evidence="8" id="KW-0808">Transferase</keyword>
<dbReference type="InterPro" id="IPR000160">
    <property type="entry name" value="GGDEF_dom"/>
</dbReference>
<feature type="domain" description="GGDEF" evidence="7">
    <location>
        <begin position="235"/>
        <end position="366"/>
    </location>
</feature>
<evidence type="ECO:0000256" key="2">
    <source>
        <dbReference type="ARBA" id="ARBA00004665"/>
    </source>
</evidence>
<dbReference type="Pfam" id="PF00990">
    <property type="entry name" value="GGDEF"/>
    <property type="match status" value="1"/>
</dbReference>
<keyword evidence="4" id="KW-0342">GTP-binding</keyword>
<proteinExistence type="predicted"/>
<dbReference type="NCBIfam" id="NF007599">
    <property type="entry name" value="PRK10245.1"/>
    <property type="match status" value="1"/>
</dbReference>
<sequence>MNQQQIFSRWTSWQARQQARFTDDYLRSGQRFARRIWLPRTVGHGISFLFLAPILLTQPLSAWWWLVLSIYAFIWPHVAWLLADRAANPMAAEQRNLTFDSVMGGVWIGAIGLNALPSILILMMVNMNNMGAGGVKLFLVGLLLQAAACFTTIAIINLPVDITTTPLEMWVCLPALLIYPVFFGFVTYRTAINLAERKRRLQLLSTRDGMTGVYNRRHWEHLLHNEFDNCRRYQRISTLLLIDLDHFKTINDTYGHDVGDEAILAITQHLQLTLRTTDVIGRFGGDEFAVFMTGTSVQSAIAAMHRVHEHLDDYRFDSAPDLRVRISVGVAPLTPQMTHYREWLKAADNALYKAKKAGRNRTEVAA</sequence>
<dbReference type="InterPro" id="IPR029787">
    <property type="entry name" value="Nucleotide_cyclase"/>
</dbReference>
<evidence type="ECO:0000259" key="7">
    <source>
        <dbReference type="PROSITE" id="PS50887"/>
    </source>
</evidence>
<comment type="pathway">
    <text evidence="2">Purine metabolism; 3',5'-cyclic di-GMP biosynthesis.</text>
</comment>
<protein>
    <recommendedName>
        <fullName evidence="3">diguanylate cyclase</fullName>
        <ecNumber evidence="3">2.7.7.65</ecNumber>
    </recommendedName>
</protein>
<dbReference type="InterPro" id="IPR043128">
    <property type="entry name" value="Rev_trsase/Diguanyl_cyclase"/>
</dbReference>
<keyword evidence="4" id="KW-0547">Nucleotide-binding</keyword>
<dbReference type="NCBIfam" id="TIGR00254">
    <property type="entry name" value="GGDEF"/>
    <property type="match status" value="1"/>
</dbReference>
<evidence type="ECO:0000256" key="1">
    <source>
        <dbReference type="ARBA" id="ARBA00001946"/>
    </source>
</evidence>
<evidence type="ECO:0000313" key="8">
    <source>
        <dbReference type="EMBL" id="MER0126718.1"/>
    </source>
</evidence>
<feature type="transmembrane region" description="Helical" evidence="6">
    <location>
        <begin position="37"/>
        <end position="56"/>
    </location>
</feature>
<keyword evidence="8" id="KW-0548">Nucleotidyltransferase</keyword>
<dbReference type="Pfam" id="PF05230">
    <property type="entry name" value="MASE2"/>
    <property type="match status" value="1"/>
</dbReference>
<evidence type="ECO:0000256" key="6">
    <source>
        <dbReference type="SAM" id="Phobius"/>
    </source>
</evidence>
<dbReference type="GO" id="GO:0052621">
    <property type="term" value="F:diguanylate cyclase activity"/>
    <property type="evidence" value="ECO:0007669"/>
    <property type="project" value="UniProtKB-EC"/>
</dbReference>
<keyword evidence="6" id="KW-1133">Transmembrane helix</keyword>
<dbReference type="SUPFAM" id="SSF55073">
    <property type="entry name" value="Nucleotide cyclase"/>
    <property type="match status" value="1"/>
</dbReference>
<dbReference type="CDD" id="cd01949">
    <property type="entry name" value="GGDEF"/>
    <property type="match status" value="1"/>
</dbReference>
<evidence type="ECO:0000256" key="4">
    <source>
        <dbReference type="ARBA" id="ARBA00023134"/>
    </source>
</evidence>
<reference evidence="8 9" key="1">
    <citation type="submission" date="2024-06" db="EMBL/GenBank/DDBJ databases">
        <title>Fanconibacter daqui strain Q02 whole shotgun sequencing project.</title>
        <authorList>
            <person name="Rodrigues J.W.A."/>
            <person name="Viana L.C."/>
            <person name="Vieira E.C."/>
            <person name="Souza F.O.L."/>
            <person name="Alegria O.C."/>
            <person name="Patroca S."/>
            <person name="Cruz A.C.R."/>
            <person name="Nunes A.R.C."/>
        </authorList>
    </citation>
    <scope>NUCLEOTIDE SEQUENCE [LARGE SCALE GENOMIC DNA]</scope>
    <source>
        <strain evidence="8 9">Q02</strain>
    </source>
</reference>
<keyword evidence="9" id="KW-1185">Reference proteome</keyword>
<evidence type="ECO:0000256" key="3">
    <source>
        <dbReference type="ARBA" id="ARBA00012528"/>
    </source>
</evidence>
<comment type="catalytic activity">
    <reaction evidence="5">
        <text>2 GTP = 3',3'-c-di-GMP + 2 diphosphate</text>
        <dbReference type="Rhea" id="RHEA:24898"/>
        <dbReference type="ChEBI" id="CHEBI:33019"/>
        <dbReference type="ChEBI" id="CHEBI:37565"/>
        <dbReference type="ChEBI" id="CHEBI:58805"/>
        <dbReference type="EC" id="2.7.7.65"/>
    </reaction>
</comment>
<dbReference type="EC" id="2.7.7.65" evidence="3"/>
<dbReference type="InterPro" id="IPR050469">
    <property type="entry name" value="Diguanylate_Cyclase"/>
</dbReference>
<dbReference type="EMBL" id="JBEHGX010000006">
    <property type="protein sequence ID" value="MER0126718.1"/>
    <property type="molecule type" value="Genomic_DNA"/>
</dbReference>
<dbReference type="SMART" id="SM00267">
    <property type="entry name" value="GGDEF"/>
    <property type="match status" value="1"/>
</dbReference>